<keyword evidence="3" id="KW-1185">Reference proteome</keyword>
<evidence type="ECO:0000256" key="1">
    <source>
        <dbReference type="SAM" id="MobiDB-lite"/>
    </source>
</evidence>
<evidence type="ECO:0000313" key="2">
    <source>
        <dbReference type="EMBL" id="TYI85773.1"/>
    </source>
</evidence>
<dbReference type="EMBL" id="CM017652">
    <property type="protein sequence ID" value="TYI85773.1"/>
    <property type="molecule type" value="Genomic_DNA"/>
</dbReference>
<organism evidence="2 3">
    <name type="scientific">Gossypium mustelinum</name>
    <name type="common">Cotton</name>
    <name type="synonym">Gossypium caicoense</name>
    <dbReference type="NCBI Taxonomy" id="34275"/>
    <lineage>
        <taxon>Eukaryota</taxon>
        <taxon>Viridiplantae</taxon>
        <taxon>Streptophyta</taxon>
        <taxon>Embryophyta</taxon>
        <taxon>Tracheophyta</taxon>
        <taxon>Spermatophyta</taxon>
        <taxon>Magnoliopsida</taxon>
        <taxon>eudicotyledons</taxon>
        <taxon>Gunneridae</taxon>
        <taxon>Pentapetalae</taxon>
        <taxon>rosids</taxon>
        <taxon>malvids</taxon>
        <taxon>Malvales</taxon>
        <taxon>Malvaceae</taxon>
        <taxon>Malvoideae</taxon>
        <taxon>Gossypium</taxon>
    </lineage>
</organism>
<protein>
    <submittedName>
        <fullName evidence="2">Uncharacterized protein</fullName>
    </submittedName>
</protein>
<feature type="region of interest" description="Disordered" evidence="1">
    <location>
        <begin position="21"/>
        <end position="65"/>
    </location>
</feature>
<gene>
    <name evidence="2" type="ORF">E1A91_D04G019400v1</name>
</gene>
<dbReference type="Proteomes" id="UP000323597">
    <property type="component" value="Chromosome D04"/>
</dbReference>
<evidence type="ECO:0000313" key="3">
    <source>
        <dbReference type="Proteomes" id="UP000323597"/>
    </source>
</evidence>
<dbReference type="AlphaFoldDB" id="A0A5D2V8V8"/>
<name>A0A5D2V8V8_GOSMU</name>
<sequence length="65" mass="7291">MLPLIRSARVSSTLFFAPPLFKNPPGGFNRHPSLRSRRRKEQNATRQCTASQRGGGRARHVRGCC</sequence>
<reference evidence="2 3" key="1">
    <citation type="submission" date="2019-07" db="EMBL/GenBank/DDBJ databases">
        <title>WGS assembly of Gossypium mustelinum.</title>
        <authorList>
            <person name="Chen Z.J."/>
            <person name="Sreedasyam A."/>
            <person name="Ando A."/>
            <person name="Song Q."/>
            <person name="De L."/>
            <person name="Hulse-Kemp A."/>
            <person name="Ding M."/>
            <person name="Ye W."/>
            <person name="Kirkbride R."/>
            <person name="Jenkins J."/>
            <person name="Plott C."/>
            <person name="Lovell J."/>
            <person name="Lin Y.-M."/>
            <person name="Vaughn R."/>
            <person name="Liu B."/>
            <person name="Li W."/>
            <person name="Simpson S."/>
            <person name="Scheffler B."/>
            <person name="Saski C."/>
            <person name="Grover C."/>
            <person name="Hu G."/>
            <person name="Conover J."/>
            <person name="Carlson J."/>
            <person name="Shu S."/>
            <person name="Boston L."/>
            <person name="Williams M."/>
            <person name="Peterson D."/>
            <person name="Mcgee K."/>
            <person name="Jones D."/>
            <person name="Wendel J."/>
            <person name="Stelly D."/>
            <person name="Grimwood J."/>
            <person name="Schmutz J."/>
        </authorList>
    </citation>
    <scope>NUCLEOTIDE SEQUENCE [LARGE SCALE GENOMIC DNA]</scope>
    <source>
        <strain evidence="2">1408120.09</strain>
    </source>
</reference>
<feature type="compositionally biased region" description="Basic residues" evidence="1">
    <location>
        <begin position="56"/>
        <end position="65"/>
    </location>
</feature>
<accession>A0A5D2V8V8</accession>
<proteinExistence type="predicted"/>